<evidence type="ECO:0000256" key="5">
    <source>
        <dbReference type="ARBA" id="ARBA00023163"/>
    </source>
</evidence>
<evidence type="ECO:0000259" key="7">
    <source>
        <dbReference type="PROSITE" id="PS51372"/>
    </source>
</evidence>
<dbReference type="Proteomes" id="UP000032247">
    <property type="component" value="Unassembled WGS sequence"/>
</dbReference>
<keyword evidence="5" id="KW-0804">Transcription</keyword>
<gene>
    <name evidence="8" type="ORF">SC09_contig4orf01194</name>
</gene>
<dbReference type="EMBL" id="JXBC01000013">
    <property type="protein sequence ID" value="KIU06153.1"/>
    <property type="molecule type" value="Genomic_DNA"/>
</dbReference>
<dbReference type="SMART" id="SM01061">
    <property type="entry name" value="CAT_RBD"/>
    <property type="match status" value="1"/>
</dbReference>
<evidence type="ECO:0000313" key="8">
    <source>
        <dbReference type="EMBL" id="KIU06153.1"/>
    </source>
</evidence>
<evidence type="ECO:0000313" key="9">
    <source>
        <dbReference type="Proteomes" id="UP000032247"/>
    </source>
</evidence>
<keyword evidence="2" id="KW-0694">RNA-binding</keyword>
<dbReference type="InterPro" id="IPR011608">
    <property type="entry name" value="PRD"/>
</dbReference>
<dbReference type="PATRIC" id="fig|1423.173.peg.4696"/>
<accession>A0A0D1IBA5</accession>
<dbReference type="SUPFAM" id="SSF63520">
    <property type="entry name" value="PTS-regulatory domain, PRD"/>
    <property type="match status" value="2"/>
</dbReference>
<dbReference type="PROSITE" id="PS00654">
    <property type="entry name" value="PRD_1"/>
    <property type="match status" value="1"/>
</dbReference>
<comment type="similarity">
    <text evidence="6">Belongs to the transcriptional antiterminator BglG family.</text>
</comment>
<sequence>MKIYKVLNNNAALIKEDDQEKIVMGPGIAFQKKKNDLIPMNKVEKIFVVRDENEKFKQILQTLPEEHIEISEDIISYAEGELAAPLSDHIHIALSDHLSFAIERIQNGLLVQNKLLHEIKALYKKEYEIGLWAIGHVKETLGVSLPEDEAGYIALHIHTAKMDAESMYSALKHTTMIKEMIEKIEQYFNRKVDENSISYQRLVTHLRYAVSRLESNEALHRMDEEMLYFIQKKYSFAYQCALELAEFLKNEYQLHLPESEAGYITLHVQRLQDLSE</sequence>
<feature type="domain" description="PRD" evidence="7">
    <location>
        <begin position="168"/>
        <end position="276"/>
    </location>
</feature>
<name>A0A0D1IBA5_BACIU</name>
<dbReference type="SUPFAM" id="SSF50151">
    <property type="entry name" value="SacY-like RNA-binding domain"/>
    <property type="match status" value="1"/>
</dbReference>
<keyword evidence="1" id="KW-0677">Repeat</keyword>
<dbReference type="PANTHER" id="PTHR30185:SF15">
    <property type="entry name" value="CRYPTIC BETA-GLUCOSIDE BGL OPERON ANTITERMINATOR"/>
    <property type="match status" value="1"/>
</dbReference>
<dbReference type="AlphaFoldDB" id="A0A0D1IBA5"/>
<dbReference type="Gene3D" id="2.30.24.10">
    <property type="entry name" value="CAT RNA-binding domain"/>
    <property type="match status" value="1"/>
</dbReference>
<dbReference type="GO" id="GO:0045893">
    <property type="term" value="P:positive regulation of DNA-templated transcription"/>
    <property type="evidence" value="ECO:0007669"/>
    <property type="project" value="InterPro"/>
</dbReference>
<dbReference type="Gene3D" id="1.10.1790.10">
    <property type="entry name" value="PRD domain"/>
    <property type="match status" value="2"/>
</dbReference>
<dbReference type="GO" id="GO:0003723">
    <property type="term" value="F:RNA binding"/>
    <property type="evidence" value="ECO:0007669"/>
    <property type="project" value="UniProtKB-KW"/>
</dbReference>
<dbReference type="Pfam" id="PF00874">
    <property type="entry name" value="PRD"/>
    <property type="match status" value="2"/>
</dbReference>
<dbReference type="PANTHER" id="PTHR30185">
    <property type="entry name" value="CRYPTIC BETA-GLUCOSIDE BGL OPERON ANTITERMINATOR"/>
    <property type="match status" value="1"/>
</dbReference>
<protein>
    <submittedName>
        <fullName evidence="8">Transcriptional antiterminator</fullName>
    </submittedName>
</protein>
<evidence type="ECO:0000256" key="1">
    <source>
        <dbReference type="ARBA" id="ARBA00022737"/>
    </source>
</evidence>
<dbReference type="InterPro" id="IPR050661">
    <property type="entry name" value="BglG_antiterminators"/>
</dbReference>
<comment type="caution">
    <text evidence="8">The sequence shown here is derived from an EMBL/GenBank/DDBJ whole genome shotgun (WGS) entry which is preliminary data.</text>
</comment>
<feature type="domain" description="PRD" evidence="7">
    <location>
        <begin position="62"/>
        <end position="167"/>
    </location>
</feature>
<keyword evidence="3" id="KW-0805">Transcription regulation</keyword>
<dbReference type="STRING" id="483913.AN935_19255"/>
<dbReference type="PROSITE" id="PS51372">
    <property type="entry name" value="PRD_2"/>
    <property type="match status" value="2"/>
</dbReference>
<evidence type="ECO:0000256" key="3">
    <source>
        <dbReference type="ARBA" id="ARBA00023015"/>
    </source>
</evidence>
<evidence type="ECO:0000256" key="2">
    <source>
        <dbReference type="ARBA" id="ARBA00022884"/>
    </source>
</evidence>
<dbReference type="InterPro" id="IPR036650">
    <property type="entry name" value="CAT_RNA-bd_dom_sf"/>
</dbReference>
<dbReference type="Pfam" id="PF03123">
    <property type="entry name" value="CAT_RBD"/>
    <property type="match status" value="1"/>
</dbReference>
<keyword evidence="4" id="KW-0010">Activator</keyword>
<evidence type="ECO:0000256" key="4">
    <source>
        <dbReference type="ARBA" id="ARBA00023159"/>
    </source>
</evidence>
<dbReference type="InterPro" id="IPR001550">
    <property type="entry name" value="Transcrpt_antitermin_CS"/>
</dbReference>
<reference evidence="8 9" key="1">
    <citation type="submission" date="2014-12" db="EMBL/GenBank/DDBJ databases">
        <title>Comparative genome analysis of Bacillus coagulans HM-08, Clostridium butyricum HM-68, Bacillus subtilis HM-66 and Bacillus licheniformis BL-09.</title>
        <authorList>
            <person name="Zhang H."/>
        </authorList>
    </citation>
    <scope>NUCLEOTIDE SEQUENCE [LARGE SCALE GENOMIC DNA]</scope>
    <source>
        <strain evidence="8 9">HM-66</strain>
    </source>
</reference>
<dbReference type="InterPro" id="IPR036634">
    <property type="entry name" value="PRD_sf"/>
</dbReference>
<organism evidence="8 9">
    <name type="scientific">Bacillus subtilis</name>
    <dbReference type="NCBI Taxonomy" id="1423"/>
    <lineage>
        <taxon>Bacteria</taxon>
        <taxon>Bacillati</taxon>
        <taxon>Bacillota</taxon>
        <taxon>Bacilli</taxon>
        <taxon>Bacillales</taxon>
        <taxon>Bacillaceae</taxon>
        <taxon>Bacillus</taxon>
    </lineage>
</organism>
<dbReference type="InterPro" id="IPR004341">
    <property type="entry name" value="CAT_RNA-bd_dom"/>
</dbReference>
<evidence type="ECO:0000256" key="6">
    <source>
        <dbReference type="ARBA" id="ARBA00038510"/>
    </source>
</evidence>
<proteinExistence type="inferred from homology"/>